<accession>A0A7T0KPP3</accession>
<feature type="transmembrane region" description="Helical" evidence="10">
    <location>
        <begin position="33"/>
        <end position="50"/>
    </location>
</feature>
<evidence type="ECO:0000256" key="8">
    <source>
        <dbReference type="ARBA" id="ARBA00023251"/>
    </source>
</evidence>
<evidence type="ECO:0000256" key="3">
    <source>
        <dbReference type="ARBA" id="ARBA00022448"/>
    </source>
</evidence>
<evidence type="ECO:0000256" key="1">
    <source>
        <dbReference type="ARBA" id="ARBA00004651"/>
    </source>
</evidence>
<keyword evidence="4" id="KW-1003">Cell membrane</keyword>
<organism evidence="11 12">
    <name type="scientific">Corynebacterium qintianiae</name>
    <dbReference type="NCBI Taxonomy" id="2709392"/>
    <lineage>
        <taxon>Bacteria</taxon>
        <taxon>Bacillati</taxon>
        <taxon>Actinomycetota</taxon>
        <taxon>Actinomycetes</taxon>
        <taxon>Mycobacteriales</taxon>
        <taxon>Corynebacteriaceae</taxon>
        <taxon>Corynebacterium</taxon>
    </lineage>
</organism>
<evidence type="ECO:0000256" key="9">
    <source>
        <dbReference type="RuleBase" id="RU003942"/>
    </source>
</evidence>
<dbReference type="Pfam" id="PF00893">
    <property type="entry name" value="Multi_Drug_Res"/>
    <property type="match status" value="1"/>
</dbReference>
<gene>
    <name evidence="11" type="ORF">G7Y29_02820</name>
</gene>
<dbReference type="AlphaFoldDB" id="A0A7T0KPP3"/>
<keyword evidence="3" id="KW-0813">Transport</keyword>
<proteinExistence type="inferred from homology"/>
<dbReference type="PANTHER" id="PTHR30561">
    <property type="entry name" value="SMR FAMILY PROTON-DEPENDENT DRUG EFFLUX TRANSPORTER SUGE"/>
    <property type="match status" value="1"/>
</dbReference>
<dbReference type="InterPro" id="IPR000390">
    <property type="entry name" value="Small_drug/metabolite_transptr"/>
</dbReference>
<evidence type="ECO:0000313" key="11">
    <source>
        <dbReference type="EMBL" id="QPK83748.1"/>
    </source>
</evidence>
<keyword evidence="6 10" id="KW-1133">Transmembrane helix</keyword>
<sequence>MSWIILLVSGAFEAVWAVALDRSQGFSRLGPSVVFFVALAISMGGLAWALRTVPLGTGYAVWVGVGASLAVLYSFATGQEPVTALKVLFLLMVVGGIAGLKAVS</sequence>
<dbReference type="EMBL" id="CP064955">
    <property type="protein sequence ID" value="QPK83748.1"/>
    <property type="molecule type" value="Genomic_DNA"/>
</dbReference>
<dbReference type="PANTHER" id="PTHR30561:SF0">
    <property type="entry name" value="GUANIDINIUM EXPORTER"/>
    <property type="match status" value="1"/>
</dbReference>
<dbReference type="RefSeq" id="WP_165004881.1">
    <property type="nucleotide sequence ID" value="NZ_CP064955.1"/>
</dbReference>
<dbReference type="Proteomes" id="UP000594586">
    <property type="component" value="Chromosome"/>
</dbReference>
<dbReference type="GO" id="GO:0022857">
    <property type="term" value="F:transmembrane transporter activity"/>
    <property type="evidence" value="ECO:0007669"/>
    <property type="project" value="InterPro"/>
</dbReference>
<keyword evidence="5 9" id="KW-0812">Transmembrane</keyword>
<comment type="similarity">
    <text evidence="2">Belongs to the drug/metabolite transporter (DMT) superfamily. Small multidrug resistance (SMR) (TC 2.A.7.1) family. Mmr subfamily.</text>
</comment>
<keyword evidence="7 10" id="KW-0472">Membrane</keyword>
<protein>
    <submittedName>
        <fullName evidence="11">Multidrug efflux SMR transporter</fullName>
    </submittedName>
</protein>
<feature type="transmembrane region" description="Helical" evidence="10">
    <location>
        <begin position="57"/>
        <end position="76"/>
    </location>
</feature>
<evidence type="ECO:0000256" key="5">
    <source>
        <dbReference type="ARBA" id="ARBA00022692"/>
    </source>
</evidence>
<feature type="transmembrane region" description="Helical" evidence="10">
    <location>
        <begin position="82"/>
        <end position="103"/>
    </location>
</feature>
<evidence type="ECO:0000256" key="10">
    <source>
        <dbReference type="SAM" id="Phobius"/>
    </source>
</evidence>
<dbReference type="GO" id="GO:0005886">
    <property type="term" value="C:plasma membrane"/>
    <property type="evidence" value="ECO:0007669"/>
    <property type="project" value="UniProtKB-SubCell"/>
</dbReference>
<evidence type="ECO:0000256" key="6">
    <source>
        <dbReference type="ARBA" id="ARBA00022989"/>
    </source>
</evidence>
<comment type="subcellular location">
    <subcellularLocation>
        <location evidence="1 9">Cell membrane</location>
        <topology evidence="1 9">Multi-pass membrane protein</topology>
    </subcellularLocation>
</comment>
<dbReference type="GO" id="GO:0046677">
    <property type="term" value="P:response to antibiotic"/>
    <property type="evidence" value="ECO:0007669"/>
    <property type="project" value="UniProtKB-KW"/>
</dbReference>
<evidence type="ECO:0000256" key="4">
    <source>
        <dbReference type="ARBA" id="ARBA00022475"/>
    </source>
</evidence>
<name>A0A7T0KPP3_9CORY</name>
<reference evidence="11 12" key="1">
    <citation type="submission" date="2020-11" db="EMBL/GenBank/DDBJ databases">
        <title>Corynebacterium sp. MC1420.</title>
        <authorList>
            <person name="Zhou J."/>
        </authorList>
    </citation>
    <scope>NUCLEOTIDE SEQUENCE [LARGE SCALE GENOMIC DNA]</scope>
    <source>
        <strain evidence="11 12">MC1420</strain>
    </source>
</reference>
<dbReference type="InterPro" id="IPR045324">
    <property type="entry name" value="Small_multidrug_res"/>
</dbReference>
<keyword evidence="8" id="KW-0046">Antibiotic resistance</keyword>
<evidence type="ECO:0000256" key="2">
    <source>
        <dbReference type="ARBA" id="ARBA00007822"/>
    </source>
</evidence>
<dbReference type="SUPFAM" id="SSF103481">
    <property type="entry name" value="Multidrug resistance efflux transporter EmrE"/>
    <property type="match status" value="1"/>
</dbReference>
<dbReference type="KEGG" id="cqn:G7Y29_02820"/>
<evidence type="ECO:0000256" key="7">
    <source>
        <dbReference type="ARBA" id="ARBA00023136"/>
    </source>
</evidence>
<evidence type="ECO:0000313" key="12">
    <source>
        <dbReference type="Proteomes" id="UP000594586"/>
    </source>
</evidence>
<keyword evidence="12" id="KW-1185">Reference proteome</keyword>
<dbReference type="InterPro" id="IPR037185">
    <property type="entry name" value="EmrE-like"/>
</dbReference>
<dbReference type="Gene3D" id="1.10.3730.20">
    <property type="match status" value="1"/>
</dbReference>